<protein>
    <submittedName>
        <fullName evidence="2">RCG37244</fullName>
    </submittedName>
</protein>
<accession>A6KHF8</accession>
<feature type="region of interest" description="Disordered" evidence="1">
    <location>
        <begin position="21"/>
        <end position="78"/>
    </location>
</feature>
<dbReference type="Proteomes" id="UP000234681">
    <property type="component" value="Chromosome 3"/>
</dbReference>
<reference evidence="2 3" key="1">
    <citation type="submission" date="2005-09" db="EMBL/GenBank/DDBJ databases">
        <authorList>
            <person name="Mural R.J."/>
            <person name="Li P.W."/>
            <person name="Adams M.D."/>
            <person name="Amanatides P.G."/>
            <person name="Baden-Tillson H."/>
            <person name="Barnstead M."/>
            <person name="Chin S.H."/>
            <person name="Dew I."/>
            <person name="Evans C.A."/>
            <person name="Ferriera S."/>
            <person name="Flanigan M."/>
            <person name="Fosler C."/>
            <person name="Glodek A."/>
            <person name="Gu Z."/>
            <person name="Holt R.A."/>
            <person name="Jennings D."/>
            <person name="Kraft C.L."/>
            <person name="Lu F."/>
            <person name="Nguyen T."/>
            <person name="Nusskern D.R."/>
            <person name="Pfannkoch C.M."/>
            <person name="Sitter C."/>
            <person name="Sutton G.G."/>
            <person name="Venter J.C."/>
            <person name="Wang Z."/>
            <person name="Woodage T."/>
            <person name="Zheng X.H."/>
            <person name="Zhong F."/>
        </authorList>
    </citation>
    <scope>NUCLEOTIDE SEQUENCE [LARGE SCALE GENOMIC DNA]</scope>
    <source>
        <strain>BN</strain>
        <strain evidence="3">Sprague-Dawley</strain>
    </source>
</reference>
<evidence type="ECO:0000313" key="2">
    <source>
        <dbReference type="EMBL" id="EDL86147.1"/>
    </source>
</evidence>
<dbReference type="AlphaFoldDB" id="A6KHF8"/>
<dbReference type="EMBL" id="CH474050">
    <property type="protein sequence ID" value="EDL86147.1"/>
    <property type="molecule type" value="Genomic_DNA"/>
</dbReference>
<evidence type="ECO:0000313" key="3">
    <source>
        <dbReference type="Proteomes" id="UP000234681"/>
    </source>
</evidence>
<sequence>MHPGQKDSQLCGLRAQVTLRPPSGAVSRPREVSGTWNCTTGNPVTHVRGETNRSQSSGPSTFRWLRLPCTAPSAPQDM</sequence>
<organism evidence="2 3">
    <name type="scientific">Rattus norvegicus</name>
    <name type="common">Rat</name>
    <dbReference type="NCBI Taxonomy" id="10116"/>
    <lineage>
        <taxon>Eukaryota</taxon>
        <taxon>Metazoa</taxon>
        <taxon>Chordata</taxon>
        <taxon>Craniata</taxon>
        <taxon>Vertebrata</taxon>
        <taxon>Euteleostomi</taxon>
        <taxon>Mammalia</taxon>
        <taxon>Eutheria</taxon>
        <taxon>Euarchontoglires</taxon>
        <taxon>Glires</taxon>
        <taxon>Rodentia</taxon>
        <taxon>Myomorpha</taxon>
        <taxon>Muroidea</taxon>
        <taxon>Muridae</taxon>
        <taxon>Murinae</taxon>
        <taxon>Rattus</taxon>
    </lineage>
</organism>
<gene>
    <name evidence="2" type="ORF">rCG_37244</name>
</gene>
<proteinExistence type="predicted"/>
<feature type="compositionally biased region" description="Polar residues" evidence="1">
    <location>
        <begin position="34"/>
        <end position="43"/>
    </location>
</feature>
<evidence type="ECO:0000256" key="1">
    <source>
        <dbReference type="SAM" id="MobiDB-lite"/>
    </source>
</evidence>
<name>A6KHF8_RAT</name>